<reference evidence="4" key="1">
    <citation type="submission" date="2017-08" db="EMBL/GenBank/DDBJ databases">
        <authorList>
            <person name="Polle J.E."/>
            <person name="Barry K."/>
            <person name="Cushman J."/>
            <person name="Schmutz J."/>
            <person name="Tran D."/>
            <person name="Hathwaick L.T."/>
            <person name="Yim W.C."/>
            <person name="Jenkins J."/>
            <person name="Mckie-Krisberg Z.M."/>
            <person name="Prochnik S."/>
            <person name="Lindquist E."/>
            <person name="Dockter R.B."/>
            <person name="Adam C."/>
            <person name="Molina H."/>
            <person name="Bunkerborg J."/>
            <person name="Jin E."/>
            <person name="Buchheim M."/>
            <person name="Magnuson J."/>
        </authorList>
    </citation>
    <scope>NUCLEOTIDE SEQUENCE</scope>
    <source>
        <strain evidence="4">CCAP 19/18</strain>
    </source>
</reference>
<evidence type="ECO:0000313" key="4">
    <source>
        <dbReference type="EMBL" id="KAF5832331.1"/>
    </source>
</evidence>
<dbReference type="Gene3D" id="1.10.238.10">
    <property type="entry name" value="EF-hand"/>
    <property type="match status" value="1"/>
</dbReference>
<dbReference type="Pfam" id="PF13499">
    <property type="entry name" value="EF-hand_7"/>
    <property type="match status" value="1"/>
</dbReference>
<keyword evidence="5" id="KW-1185">Reference proteome</keyword>
<feature type="region of interest" description="Disordered" evidence="2">
    <location>
        <begin position="46"/>
        <end position="71"/>
    </location>
</feature>
<accession>A0ABQ7GCJ3</accession>
<dbReference type="InterPro" id="IPR018247">
    <property type="entry name" value="EF_Hand_1_Ca_BS"/>
</dbReference>
<dbReference type="SUPFAM" id="SSF47473">
    <property type="entry name" value="EF-hand"/>
    <property type="match status" value="1"/>
</dbReference>
<feature type="region of interest" description="Disordered" evidence="2">
    <location>
        <begin position="1"/>
        <end position="27"/>
    </location>
</feature>
<protein>
    <recommendedName>
        <fullName evidence="3">EF-hand domain-containing protein</fullName>
    </recommendedName>
</protein>
<dbReference type="Proteomes" id="UP000815325">
    <property type="component" value="Unassembled WGS sequence"/>
</dbReference>
<proteinExistence type="predicted"/>
<gene>
    <name evidence="4" type="ORF">DUNSADRAFT_11807</name>
</gene>
<feature type="compositionally biased region" description="Polar residues" evidence="2">
    <location>
        <begin position="1"/>
        <end position="23"/>
    </location>
</feature>
<feature type="compositionally biased region" description="Basic and acidic residues" evidence="2">
    <location>
        <begin position="58"/>
        <end position="71"/>
    </location>
</feature>
<dbReference type="PROSITE" id="PS00018">
    <property type="entry name" value="EF_HAND_1"/>
    <property type="match status" value="1"/>
</dbReference>
<dbReference type="SMART" id="SM00054">
    <property type="entry name" value="EFh"/>
    <property type="match status" value="2"/>
</dbReference>
<dbReference type="EMBL" id="MU069881">
    <property type="protein sequence ID" value="KAF5832331.1"/>
    <property type="molecule type" value="Genomic_DNA"/>
</dbReference>
<sequence length="361" mass="39372">MRLGASSNGAGVSQRSAHGSVLTTRKVAPKCVQTWPNKISRGLTLQRDGILTPTRAEPPTKEESRDPKLESKVENLKEELKGMGMTKNKANQILRAWSSVGVRDASQLRKLLVQKSMAPIPSLSLQALFDATASLGGFYVANMAKGAEGFPFRIGAEIIGDFFGIYYFVQVLAEISVISALFYTSFKYGTSAVELLAAVQQMAGPKSPLSVADKAAQAVNVFKVIQALEAVADVLRDKYGDPPKDNSLRNLGAYLTLTQARDDLGFKPEDYGLDFREASNIAYAFAVYDINQNFKLETSELGALCESLGKKLEGNEVDEALKLLDTDKNGFVDFKEFVSWWVKQTRLQPPSPEGSAESPAQ</sequence>
<evidence type="ECO:0000256" key="1">
    <source>
        <dbReference type="ARBA" id="ARBA00022837"/>
    </source>
</evidence>
<comment type="caution">
    <text evidence="4">The sequence shown here is derived from an EMBL/GenBank/DDBJ whole genome shotgun (WGS) entry which is preliminary data.</text>
</comment>
<evidence type="ECO:0000313" key="5">
    <source>
        <dbReference type="Proteomes" id="UP000815325"/>
    </source>
</evidence>
<dbReference type="CDD" id="cd00051">
    <property type="entry name" value="EFh"/>
    <property type="match status" value="1"/>
</dbReference>
<keyword evidence="1" id="KW-0106">Calcium</keyword>
<name>A0ABQ7GCJ3_DUNSA</name>
<organism evidence="4 5">
    <name type="scientific">Dunaliella salina</name>
    <name type="common">Green alga</name>
    <name type="synonym">Protococcus salinus</name>
    <dbReference type="NCBI Taxonomy" id="3046"/>
    <lineage>
        <taxon>Eukaryota</taxon>
        <taxon>Viridiplantae</taxon>
        <taxon>Chlorophyta</taxon>
        <taxon>core chlorophytes</taxon>
        <taxon>Chlorophyceae</taxon>
        <taxon>CS clade</taxon>
        <taxon>Chlamydomonadales</taxon>
        <taxon>Dunaliellaceae</taxon>
        <taxon>Dunaliella</taxon>
    </lineage>
</organism>
<dbReference type="InterPro" id="IPR011992">
    <property type="entry name" value="EF-hand-dom_pair"/>
</dbReference>
<evidence type="ECO:0000259" key="3">
    <source>
        <dbReference type="PROSITE" id="PS50222"/>
    </source>
</evidence>
<feature type="domain" description="EF-hand" evidence="3">
    <location>
        <begin position="312"/>
        <end position="347"/>
    </location>
</feature>
<dbReference type="InterPro" id="IPR002048">
    <property type="entry name" value="EF_hand_dom"/>
</dbReference>
<evidence type="ECO:0000256" key="2">
    <source>
        <dbReference type="SAM" id="MobiDB-lite"/>
    </source>
</evidence>
<dbReference type="PROSITE" id="PS50222">
    <property type="entry name" value="EF_HAND_2"/>
    <property type="match status" value="1"/>
</dbReference>